<dbReference type="InterPro" id="IPR027329">
    <property type="entry name" value="TPX2_C"/>
</dbReference>
<keyword evidence="5" id="KW-0206">Cytoskeleton</keyword>
<feature type="coiled-coil region" evidence="6">
    <location>
        <begin position="291"/>
        <end position="318"/>
    </location>
</feature>
<evidence type="ECO:0000256" key="7">
    <source>
        <dbReference type="SAM" id="MobiDB-lite"/>
    </source>
</evidence>
<feature type="domain" description="TPX2 C-terminal" evidence="9">
    <location>
        <begin position="277"/>
        <end position="346"/>
    </location>
</feature>
<feature type="region of interest" description="Disordered" evidence="7">
    <location>
        <begin position="80"/>
        <end position="217"/>
    </location>
</feature>
<keyword evidence="8" id="KW-1133">Transmembrane helix</keyword>
<dbReference type="Pfam" id="PF06886">
    <property type="entry name" value="TPX2"/>
    <property type="match status" value="1"/>
</dbReference>
<comment type="subcellular location">
    <subcellularLocation>
        <location evidence="1">Cytoplasm</location>
        <location evidence="1">Cytoskeleton</location>
    </subcellularLocation>
</comment>
<feature type="region of interest" description="Disordered" evidence="7">
    <location>
        <begin position="385"/>
        <end position="481"/>
    </location>
</feature>
<comment type="similarity">
    <text evidence="2">Belongs to the TPX2 family.</text>
</comment>
<feature type="compositionally biased region" description="Polar residues" evidence="7">
    <location>
        <begin position="202"/>
        <end position="217"/>
    </location>
</feature>
<evidence type="ECO:0000313" key="11">
    <source>
        <dbReference type="Proteomes" id="UP000306102"/>
    </source>
</evidence>
<name>A0A4S4DP95_CAMSN</name>
<dbReference type="PANTHER" id="PTHR46372">
    <property type="entry name" value="PROTEIN WVD2-LIKE 3"/>
    <property type="match status" value="1"/>
</dbReference>
<dbReference type="AlphaFoldDB" id="A0A4S4DP95"/>
<keyword evidence="11" id="KW-1185">Reference proteome</keyword>
<sequence length="481" mass="53330">MRESFSDNYKSMRREKYNNKNLEEIHSFNGVLSSEKINFVMKGIFSIFSFTFVGIIIESWAMGRDVTGIRIDKKPNLVKVNSNGVSHDPVHVSPKTSEVSDEAKDYEAEDHTAHDSLVEESHEKQDVLGVKSTNRDAGLPEGKTLKPEAQKSSDKKLNSPVQGHVETKDTVSQPSTPAATEKPVSTETDHVGPETVDAGRNCSPNTNDFHSPGSSRKSQANLESVLILIILYLYQPNYSQAYRKKHFDEEDNWSLASSAAASVRTVKFKTTVPVAPVFKCVQRAEKRKEFYSKLGEKHQALEAEKLEYEARTKEDEEAAIKQLRKTMTYKANPVPSFYQEGPPPKKELKKGELISGIDGWEQMGTEEAFIHPYLASGKLPLTRAKSPKLNRRKSCGDVAGSSSEEKGVCNRAIRHSFGSHKDGSASASPLKKKDQISGRNGNNSTCKIKDHSKTAKETGKTITTTPHKMAEQRSADIAVNS</sequence>
<evidence type="ECO:0000256" key="4">
    <source>
        <dbReference type="ARBA" id="ARBA00022701"/>
    </source>
</evidence>
<keyword evidence="4" id="KW-0493">Microtubule</keyword>
<gene>
    <name evidence="10" type="ORF">TEA_010119</name>
</gene>
<evidence type="ECO:0000256" key="1">
    <source>
        <dbReference type="ARBA" id="ARBA00004245"/>
    </source>
</evidence>
<evidence type="ECO:0000259" key="9">
    <source>
        <dbReference type="Pfam" id="PF06886"/>
    </source>
</evidence>
<feature type="compositionally biased region" description="Polar residues" evidence="7">
    <location>
        <begin position="437"/>
        <end position="446"/>
    </location>
</feature>
<organism evidence="10 11">
    <name type="scientific">Camellia sinensis var. sinensis</name>
    <name type="common">China tea</name>
    <dbReference type="NCBI Taxonomy" id="542762"/>
    <lineage>
        <taxon>Eukaryota</taxon>
        <taxon>Viridiplantae</taxon>
        <taxon>Streptophyta</taxon>
        <taxon>Embryophyta</taxon>
        <taxon>Tracheophyta</taxon>
        <taxon>Spermatophyta</taxon>
        <taxon>Magnoliopsida</taxon>
        <taxon>eudicotyledons</taxon>
        <taxon>Gunneridae</taxon>
        <taxon>Pentapetalae</taxon>
        <taxon>asterids</taxon>
        <taxon>Ericales</taxon>
        <taxon>Theaceae</taxon>
        <taxon>Camellia</taxon>
    </lineage>
</organism>
<evidence type="ECO:0000313" key="10">
    <source>
        <dbReference type="EMBL" id="THG04878.1"/>
    </source>
</evidence>
<keyword evidence="6" id="KW-0175">Coiled coil</keyword>
<evidence type="ECO:0000256" key="8">
    <source>
        <dbReference type="SAM" id="Phobius"/>
    </source>
</evidence>
<evidence type="ECO:0000256" key="5">
    <source>
        <dbReference type="ARBA" id="ARBA00023212"/>
    </source>
</evidence>
<dbReference type="GO" id="GO:0008017">
    <property type="term" value="F:microtubule binding"/>
    <property type="evidence" value="ECO:0007669"/>
    <property type="project" value="InterPro"/>
</dbReference>
<keyword evidence="8" id="KW-0472">Membrane</keyword>
<feature type="compositionally biased region" description="Polar residues" evidence="7">
    <location>
        <begin position="170"/>
        <end position="186"/>
    </location>
</feature>
<proteinExistence type="inferred from homology"/>
<feature type="compositionally biased region" description="Basic and acidic residues" evidence="7">
    <location>
        <begin position="143"/>
        <end position="157"/>
    </location>
</feature>
<reference evidence="10 11" key="1">
    <citation type="journal article" date="2018" name="Proc. Natl. Acad. Sci. U.S.A.">
        <title>Draft genome sequence of Camellia sinensis var. sinensis provides insights into the evolution of the tea genome and tea quality.</title>
        <authorList>
            <person name="Wei C."/>
            <person name="Yang H."/>
            <person name="Wang S."/>
            <person name="Zhao J."/>
            <person name="Liu C."/>
            <person name="Gao L."/>
            <person name="Xia E."/>
            <person name="Lu Y."/>
            <person name="Tai Y."/>
            <person name="She G."/>
            <person name="Sun J."/>
            <person name="Cao H."/>
            <person name="Tong W."/>
            <person name="Gao Q."/>
            <person name="Li Y."/>
            <person name="Deng W."/>
            <person name="Jiang X."/>
            <person name="Wang W."/>
            <person name="Chen Q."/>
            <person name="Zhang S."/>
            <person name="Li H."/>
            <person name="Wu J."/>
            <person name="Wang P."/>
            <person name="Li P."/>
            <person name="Shi C."/>
            <person name="Zheng F."/>
            <person name="Jian J."/>
            <person name="Huang B."/>
            <person name="Shan D."/>
            <person name="Shi M."/>
            <person name="Fang C."/>
            <person name="Yue Y."/>
            <person name="Li F."/>
            <person name="Li D."/>
            <person name="Wei S."/>
            <person name="Han B."/>
            <person name="Jiang C."/>
            <person name="Yin Y."/>
            <person name="Xia T."/>
            <person name="Zhang Z."/>
            <person name="Bennetzen J.L."/>
            <person name="Zhao S."/>
            <person name="Wan X."/>
        </authorList>
    </citation>
    <scope>NUCLEOTIDE SEQUENCE [LARGE SCALE GENOMIC DNA]</scope>
    <source>
        <strain evidence="11">cv. Shuchazao</strain>
        <tissue evidence="10">Leaf</tissue>
    </source>
</reference>
<dbReference type="InterPro" id="IPR044806">
    <property type="entry name" value="WVD2/WDL1-4"/>
</dbReference>
<keyword evidence="8" id="KW-0812">Transmembrane</keyword>
<dbReference type="GO" id="GO:0000226">
    <property type="term" value="P:microtubule cytoskeleton organization"/>
    <property type="evidence" value="ECO:0007669"/>
    <property type="project" value="InterPro"/>
</dbReference>
<keyword evidence="3" id="KW-0963">Cytoplasm</keyword>
<feature type="compositionally biased region" description="Basic and acidic residues" evidence="7">
    <location>
        <begin position="447"/>
        <end position="459"/>
    </location>
</feature>
<evidence type="ECO:0000256" key="2">
    <source>
        <dbReference type="ARBA" id="ARBA00005885"/>
    </source>
</evidence>
<dbReference type="PANTHER" id="PTHR46372:SF6">
    <property type="entry name" value="PROTEIN WVD2-LIKE 1"/>
    <property type="match status" value="1"/>
</dbReference>
<comment type="caution">
    <text evidence="10">The sequence shown here is derived from an EMBL/GenBank/DDBJ whole genome shotgun (WGS) entry which is preliminary data.</text>
</comment>
<evidence type="ECO:0000256" key="3">
    <source>
        <dbReference type="ARBA" id="ARBA00022490"/>
    </source>
</evidence>
<accession>A0A4S4DP95</accession>
<evidence type="ECO:0000256" key="6">
    <source>
        <dbReference type="SAM" id="Coils"/>
    </source>
</evidence>
<dbReference type="Proteomes" id="UP000306102">
    <property type="component" value="Unassembled WGS sequence"/>
</dbReference>
<feature type="compositionally biased region" description="Basic and acidic residues" evidence="7">
    <location>
        <begin position="101"/>
        <end position="126"/>
    </location>
</feature>
<feature type="transmembrane region" description="Helical" evidence="8">
    <location>
        <begin position="43"/>
        <end position="63"/>
    </location>
</feature>
<dbReference type="GO" id="GO:0005874">
    <property type="term" value="C:microtubule"/>
    <property type="evidence" value="ECO:0007669"/>
    <property type="project" value="UniProtKB-KW"/>
</dbReference>
<protein>
    <recommendedName>
        <fullName evidence="9">TPX2 C-terminal domain-containing protein</fullName>
    </recommendedName>
</protein>
<dbReference type="EMBL" id="SDRB02010693">
    <property type="protein sequence ID" value="THG04878.1"/>
    <property type="molecule type" value="Genomic_DNA"/>
</dbReference>